<comment type="caution">
    <text evidence="1">The sequence shown here is derived from an EMBL/GenBank/DDBJ whole genome shotgun (WGS) entry which is preliminary data.</text>
</comment>
<proteinExistence type="predicted"/>
<organism evidence="1 2">
    <name type="scientific">Butyricimonas virosa</name>
    <dbReference type="NCBI Taxonomy" id="544645"/>
    <lineage>
        <taxon>Bacteria</taxon>
        <taxon>Pseudomonadati</taxon>
        <taxon>Bacteroidota</taxon>
        <taxon>Bacteroidia</taxon>
        <taxon>Bacteroidales</taxon>
        <taxon>Odoribacteraceae</taxon>
        <taxon>Butyricimonas</taxon>
    </lineage>
</organism>
<protein>
    <submittedName>
        <fullName evidence="1">Uncharacterized protein</fullName>
    </submittedName>
</protein>
<accession>A0A412X6K5</accession>
<reference evidence="1 2" key="1">
    <citation type="submission" date="2018-08" db="EMBL/GenBank/DDBJ databases">
        <title>A genome reference for cultivated species of the human gut microbiota.</title>
        <authorList>
            <person name="Zou Y."/>
            <person name="Xue W."/>
            <person name="Luo G."/>
        </authorList>
    </citation>
    <scope>NUCLEOTIDE SEQUENCE [LARGE SCALE GENOMIC DNA]</scope>
    <source>
        <strain evidence="1 2">AF14-49</strain>
    </source>
</reference>
<evidence type="ECO:0000313" key="1">
    <source>
        <dbReference type="EMBL" id="RGV36627.1"/>
    </source>
</evidence>
<evidence type="ECO:0000313" key="2">
    <source>
        <dbReference type="Proteomes" id="UP000283589"/>
    </source>
</evidence>
<gene>
    <name evidence="1" type="ORF">DWW18_00030</name>
</gene>
<dbReference type="EMBL" id="QRZA01000001">
    <property type="protein sequence ID" value="RGV36627.1"/>
    <property type="molecule type" value="Genomic_DNA"/>
</dbReference>
<name>A0A412X6K5_9BACT</name>
<dbReference type="Proteomes" id="UP000283589">
    <property type="component" value="Unassembled WGS sequence"/>
</dbReference>
<dbReference type="RefSeq" id="WP_118258245.1">
    <property type="nucleotide sequence ID" value="NZ_CALBWO010000038.1"/>
</dbReference>
<sequence length="147" mass="17101">MEKNDVLRAQSENGDALGGLSTEEIERLENYYILEAERLMAFGVQEKKEPLEGMLKHLRTVENLLHSLQFQWEDSISVLYSSFMHYVVLVEGKEKQNRLSDLVIELIKKMKYLSKKEPLIMGLARQYQQQRKEVEALIGLRSNGPEM</sequence>
<dbReference type="AlphaFoldDB" id="A0A412X6K5"/>